<dbReference type="Proteomes" id="UP001303115">
    <property type="component" value="Unassembled WGS sequence"/>
</dbReference>
<accession>A0AAN6P8F4</accession>
<comment type="caution">
    <text evidence="2">The sequence shown here is derived from an EMBL/GenBank/DDBJ whole genome shotgun (WGS) entry which is preliminary data.</text>
</comment>
<feature type="region of interest" description="Disordered" evidence="1">
    <location>
        <begin position="1"/>
        <end position="34"/>
    </location>
</feature>
<dbReference type="EMBL" id="MU854581">
    <property type="protein sequence ID" value="KAK4032722.1"/>
    <property type="molecule type" value="Genomic_DNA"/>
</dbReference>
<dbReference type="AlphaFoldDB" id="A0AAN6P8F4"/>
<sequence>MGEHSDEPEYTDDQMLIDEPQPFDGQRPATQVAAQERLATIQEQIRAEAHAHQLAELQRTSPPPSTTRPGIRTKSTDQPPTTNHKTTD</sequence>
<reference evidence="3" key="1">
    <citation type="journal article" date="2023" name="Mol. Phylogenet. Evol.">
        <title>Genome-scale phylogeny and comparative genomics of the fungal order Sordariales.</title>
        <authorList>
            <person name="Hensen N."/>
            <person name="Bonometti L."/>
            <person name="Westerberg I."/>
            <person name="Brannstrom I.O."/>
            <person name="Guillou S."/>
            <person name="Cros-Aarteil S."/>
            <person name="Calhoun S."/>
            <person name="Haridas S."/>
            <person name="Kuo A."/>
            <person name="Mondo S."/>
            <person name="Pangilinan J."/>
            <person name="Riley R."/>
            <person name="LaButti K."/>
            <person name="Andreopoulos B."/>
            <person name="Lipzen A."/>
            <person name="Chen C."/>
            <person name="Yan M."/>
            <person name="Daum C."/>
            <person name="Ng V."/>
            <person name="Clum A."/>
            <person name="Steindorff A."/>
            <person name="Ohm R.A."/>
            <person name="Martin F."/>
            <person name="Silar P."/>
            <person name="Natvig D.O."/>
            <person name="Lalanne C."/>
            <person name="Gautier V."/>
            <person name="Ament-Velasquez S.L."/>
            <person name="Kruys A."/>
            <person name="Hutchinson M.I."/>
            <person name="Powell A.J."/>
            <person name="Barry K."/>
            <person name="Miller A.N."/>
            <person name="Grigoriev I.V."/>
            <person name="Debuchy R."/>
            <person name="Gladieux P."/>
            <person name="Hiltunen Thoren M."/>
            <person name="Johannesson H."/>
        </authorList>
    </citation>
    <scope>NUCLEOTIDE SEQUENCE [LARGE SCALE GENOMIC DNA]</scope>
    <source>
        <strain evidence="3">CBS 284.82</strain>
    </source>
</reference>
<proteinExistence type="predicted"/>
<evidence type="ECO:0000256" key="1">
    <source>
        <dbReference type="SAM" id="MobiDB-lite"/>
    </source>
</evidence>
<gene>
    <name evidence="2" type="ORF">C8A01DRAFT_40837</name>
</gene>
<feature type="compositionally biased region" description="Polar residues" evidence="1">
    <location>
        <begin position="76"/>
        <end position="88"/>
    </location>
</feature>
<evidence type="ECO:0000313" key="3">
    <source>
        <dbReference type="Proteomes" id="UP001303115"/>
    </source>
</evidence>
<keyword evidence="3" id="KW-1185">Reference proteome</keyword>
<feature type="region of interest" description="Disordered" evidence="1">
    <location>
        <begin position="50"/>
        <end position="88"/>
    </location>
</feature>
<name>A0AAN6P8F4_9PEZI</name>
<evidence type="ECO:0000313" key="2">
    <source>
        <dbReference type="EMBL" id="KAK4032722.1"/>
    </source>
</evidence>
<organism evidence="2 3">
    <name type="scientific">Parachaetomium inaequale</name>
    <dbReference type="NCBI Taxonomy" id="2588326"/>
    <lineage>
        <taxon>Eukaryota</taxon>
        <taxon>Fungi</taxon>
        <taxon>Dikarya</taxon>
        <taxon>Ascomycota</taxon>
        <taxon>Pezizomycotina</taxon>
        <taxon>Sordariomycetes</taxon>
        <taxon>Sordariomycetidae</taxon>
        <taxon>Sordariales</taxon>
        <taxon>Chaetomiaceae</taxon>
        <taxon>Parachaetomium</taxon>
    </lineage>
</organism>
<protein>
    <submittedName>
        <fullName evidence="2">Uncharacterized protein</fullName>
    </submittedName>
</protein>